<sequence>MIFLAIVLNKQSTQSLPYHEKRQIKTQQYKFIIKEYIIQESNFRSLKGNQEFLRIFSSIKLFKFAGGSFQLCQYLNTNLLQLIINYVSKRENNECKYKIFSIIHINFKLRMKGKKNQFK</sequence>
<dbReference type="Proteomes" id="UP000683925">
    <property type="component" value="Unassembled WGS sequence"/>
</dbReference>
<reference evidence="1" key="1">
    <citation type="submission" date="2021-01" db="EMBL/GenBank/DDBJ databases">
        <authorList>
            <consortium name="Genoscope - CEA"/>
            <person name="William W."/>
        </authorList>
    </citation>
    <scope>NUCLEOTIDE SEQUENCE</scope>
</reference>
<name>A0A8S1WSF4_PAROT</name>
<evidence type="ECO:0000313" key="1">
    <source>
        <dbReference type="EMBL" id="CAD8191760.1"/>
    </source>
</evidence>
<keyword evidence="2" id="KW-1185">Reference proteome</keyword>
<proteinExistence type="predicted"/>
<dbReference type="EMBL" id="CAJJDP010000100">
    <property type="protein sequence ID" value="CAD8191760.1"/>
    <property type="molecule type" value="Genomic_DNA"/>
</dbReference>
<organism evidence="1 2">
    <name type="scientific">Paramecium octaurelia</name>
    <dbReference type="NCBI Taxonomy" id="43137"/>
    <lineage>
        <taxon>Eukaryota</taxon>
        <taxon>Sar</taxon>
        <taxon>Alveolata</taxon>
        <taxon>Ciliophora</taxon>
        <taxon>Intramacronucleata</taxon>
        <taxon>Oligohymenophorea</taxon>
        <taxon>Peniculida</taxon>
        <taxon>Parameciidae</taxon>
        <taxon>Paramecium</taxon>
    </lineage>
</organism>
<gene>
    <name evidence="1" type="ORF">POCTA_138.1.T1000170</name>
</gene>
<dbReference type="OrthoDB" id="10563445at2759"/>
<comment type="caution">
    <text evidence="1">The sequence shown here is derived from an EMBL/GenBank/DDBJ whole genome shotgun (WGS) entry which is preliminary data.</text>
</comment>
<evidence type="ECO:0000313" key="2">
    <source>
        <dbReference type="Proteomes" id="UP000683925"/>
    </source>
</evidence>
<protein>
    <submittedName>
        <fullName evidence="1">Uncharacterized protein</fullName>
    </submittedName>
</protein>
<accession>A0A8S1WSF4</accession>
<dbReference type="AlphaFoldDB" id="A0A8S1WSF4"/>